<comment type="similarity">
    <text evidence="1 5">Belongs to the flavin oxidoreductase frp family.</text>
</comment>
<gene>
    <name evidence="7" type="ORF">CFRA_04930</name>
</gene>
<dbReference type="EMBL" id="CP009247">
    <property type="protein sequence ID" value="APT88710.1"/>
    <property type="molecule type" value="Genomic_DNA"/>
</dbReference>
<keyword evidence="2 5" id="KW-0285">Flavoprotein</keyword>
<dbReference type="GO" id="GO:0016491">
    <property type="term" value="F:oxidoreductase activity"/>
    <property type="evidence" value="ECO:0007669"/>
    <property type="project" value="UniProtKB-UniRule"/>
</dbReference>
<organism evidence="7 8">
    <name type="scientific">Corynebacterium frankenforstense DSM 45800</name>
    <dbReference type="NCBI Taxonomy" id="1437875"/>
    <lineage>
        <taxon>Bacteria</taxon>
        <taxon>Bacillati</taxon>
        <taxon>Actinomycetota</taxon>
        <taxon>Actinomycetes</taxon>
        <taxon>Mycobacteriales</taxon>
        <taxon>Corynebacteriaceae</taxon>
        <taxon>Corynebacterium</taxon>
    </lineage>
</organism>
<dbReference type="Gene3D" id="3.40.109.10">
    <property type="entry name" value="NADH Oxidase"/>
    <property type="match status" value="1"/>
</dbReference>
<feature type="domain" description="Nitroreductase" evidence="6">
    <location>
        <begin position="29"/>
        <end position="188"/>
    </location>
</feature>
<dbReference type="STRING" id="1437875.CFRA_04930"/>
<evidence type="ECO:0000256" key="1">
    <source>
        <dbReference type="ARBA" id="ARBA00008366"/>
    </source>
</evidence>
<evidence type="ECO:0000313" key="7">
    <source>
        <dbReference type="EMBL" id="APT88710.1"/>
    </source>
</evidence>
<dbReference type="Pfam" id="PF00881">
    <property type="entry name" value="Nitroreductase"/>
    <property type="match status" value="1"/>
</dbReference>
<name>A0A1L7CS89_9CORY</name>
<evidence type="ECO:0000256" key="3">
    <source>
        <dbReference type="ARBA" id="ARBA00022643"/>
    </source>
</evidence>
<evidence type="ECO:0000259" key="6">
    <source>
        <dbReference type="Pfam" id="PF00881"/>
    </source>
</evidence>
<keyword evidence="5" id="KW-0521">NADP</keyword>
<dbReference type="InterPro" id="IPR016446">
    <property type="entry name" value="Flavin_OxRdtase_Frp"/>
</dbReference>
<dbReference type="Proteomes" id="UP000185434">
    <property type="component" value="Chromosome"/>
</dbReference>
<evidence type="ECO:0000256" key="4">
    <source>
        <dbReference type="ARBA" id="ARBA00023002"/>
    </source>
</evidence>
<dbReference type="InterPro" id="IPR029479">
    <property type="entry name" value="Nitroreductase"/>
</dbReference>
<protein>
    <recommendedName>
        <fullName evidence="6">Nitroreductase domain-containing protein</fullName>
    </recommendedName>
</protein>
<reference evidence="7 8" key="1">
    <citation type="submission" date="2014-08" db="EMBL/GenBank/DDBJ databases">
        <title>Complete genome sequence of Corynebacterium frankenforstense ST18(T) (=DSM 45800(T)), isolated from raw cow milk.</title>
        <authorList>
            <person name="Ruckert C."/>
            <person name="Albersmeier A."/>
            <person name="Winkler A."/>
            <person name="Lipski A."/>
            <person name="Kalinowski J."/>
        </authorList>
    </citation>
    <scope>NUCLEOTIDE SEQUENCE [LARGE SCALE GENOMIC DNA]</scope>
    <source>
        <strain evidence="7 8">ST18</strain>
    </source>
</reference>
<keyword evidence="3 5" id="KW-0288">FMN</keyword>
<accession>A0A1L7CS89</accession>
<evidence type="ECO:0000256" key="5">
    <source>
        <dbReference type="PIRNR" id="PIRNR005426"/>
    </source>
</evidence>
<dbReference type="KEGG" id="cfk:CFRA_04930"/>
<keyword evidence="8" id="KW-1185">Reference proteome</keyword>
<evidence type="ECO:0000313" key="8">
    <source>
        <dbReference type="Proteomes" id="UP000185434"/>
    </source>
</evidence>
<dbReference type="AlphaFoldDB" id="A0A1L7CS89"/>
<proteinExistence type="inferred from homology"/>
<keyword evidence="4 5" id="KW-0560">Oxidoreductase</keyword>
<dbReference type="PIRSF" id="PIRSF005426">
    <property type="entry name" value="Frp"/>
    <property type="match status" value="1"/>
</dbReference>
<dbReference type="SUPFAM" id="SSF55469">
    <property type="entry name" value="FMN-dependent nitroreductase-like"/>
    <property type="match status" value="1"/>
</dbReference>
<sequence length="278" mass="29621">MLAARYGAGHPPETTPAPLTETIANQLRHRSVRRWLDRDVDGPTLTAILTAAQSAATSSNKQTVSVVAVRDAETKQGLAEAARQMAGHIAHAPVVLVWLVDHSRARLLAARATAGGEAPDLGGLGYLEEVLASVTDVGIAAQAAVDAAESLGLGTVYLGSLRNDVPRVRELVGAPRDVVPVLGLAIGHPDPEENAGTKPRLPLELFAHRDRYVDCRADPEAAAALAGYDETLAGYYSRYGSHSAWSDQLLGRLSEEAATKTTRHLLREEFNRSGYGLR</sequence>
<dbReference type="PANTHER" id="PTHR43425">
    <property type="entry name" value="OXYGEN-INSENSITIVE NADPH NITROREDUCTASE"/>
    <property type="match status" value="1"/>
</dbReference>
<evidence type="ECO:0000256" key="2">
    <source>
        <dbReference type="ARBA" id="ARBA00022630"/>
    </source>
</evidence>
<dbReference type="PANTHER" id="PTHR43425:SF2">
    <property type="entry name" value="OXYGEN-INSENSITIVE NADPH NITROREDUCTASE"/>
    <property type="match status" value="1"/>
</dbReference>
<dbReference type="InterPro" id="IPR000415">
    <property type="entry name" value="Nitroreductase-like"/>
</dbReference>